<dbReference type="InterPro" id="IPR058718">
    <property type="entry name" value="Agl6_TM_C"/>
</dbReference>
<feature type="domain" description="Low-salt glycan biosynthesis hexosyltransferase Agl6 C-terminal transmembrane region" evidence="4">
    <location>
        <begin position="334"/>
        <end position="409"/>
    </location>
</feature>
<keyword evidence="2" id="KW-1133">Transmembrane helix</keyword>
<feature type="transmembrane region" description="Helical" evidence="2">
    <location>
        <begin position="353"/>
        <end position="373"/>
    </location>
</feature>
<dbReference type="AlphaFoldDB" id="A0A643JWE6"/>
<dbReference type="Pfam" id="PF26629">
    <property type="entry name" value="GT2_TM_C"/>
    <property type="match status" value="1"/>
</dbReference>
<keyword evidence="2" id="KW-0472">Membrane</keyword>
<dbReference type="PANTHER" id="PTHR48090:SF7">
    <property type="entry name" value="RFBJ PROTEIN"/>
    <property type="match status" value="1"/>
</dbReference>
<organism evidence="5">
    <name type="scientific">Haloferax sp. CBA1149</name>
    <dbReference type="NCBI Taxonomy" id="2650753"/>
    <lineage>
        <taxon>Archaea</taxon>
        <taxon>Methanobacteriati</taxon>
        <taxon>Methanobacteriota</taxon>
        <taxon>Stenosarchaea group</taxon>
        <taxon>Halobacteria</taxon>
        <taxon>Halobacteriales</taxon>
        <taxon>Haloferacaceae</taxon>
        <taxon>Haloferax</taxon>
    </lineage>
</organism>
<keyword evidence="2" id="KW-0812">Transmembrane</keyword>
<dbReference type="InterPro" id="IPR001173">
    <property type="entry name" value="Glyco_trans_2-like"/>
</dbReference>
<dbReference type="EMBL" id="VZUS01000001">
    <property type="protein sequence ID" value="KAB1187528.1"/>
    <property type="molecule type" value="Genomic_DNA"/>
</dbReference>
<proteinExistence type="predicted"/>
<dbReference type="GO" id="GO:0016740">
    <property type="term" value="F:transferase activity"/>
    <property type="evidence" value="ECO:0007669"/>
    <property type="project" value="UniProtKB-KW"/>
</dbReference>
<dbReference type="InterPro" id="IPR029044">
    <property type="entry name" value="Nucleotide-diphossugar_trans"/>
</dbReference>
<feature type="domain" description="Glycosyltransferase 2-like" evidence="3">
    <location>
        <begin position="45"/>
        <end position="204"/>
    </location>
</feature>
<dbReference type="Gene3D" id="3.90.550.10">
    <property type="entry name" value="Spore Coat Polysaccharide Biosynthesis Protein SpsA, Chain A"/>
    <property type="match status" value="1"/>
</dbReference>
<evidence type="ECO:0000259" key="4">
    <source>
        <dbReference type="Pfam" id="PF26629"/>
    </source>
</evidence>
<feature type="transmembrane region" description="Helical" evidence="2">
    <location>
        <begin position="379"/>
        <end position="406"/>
    </location>
</feature>
<accession>A0A643JWE6</accession>
<comment type="caution">
    <text evidence="5">The sequence shown here is derived from an EMBL/GenBank/DDBJ whole genome shotgun (WGS) entry which is preliminary data.</text>
</comment>
<evidence type="ECO:0000313" key="5">
    <source>
        <dbReference type="EMBL" id="KAB1187528.1"/>
    </source>
</evidence>
<keyword evidence="5" id="KW-0808">Transferase</keyword>
<feature type="region of interest" description="Disordered" evidence="1">
    <location>
        <begin position="1"/>
        <end position="27"/>
    </location>
</feature>
<dbReference type="CDD" id="cd04179">
    <property type="entry name" value="DPM_DPG-synthase_like"/>
    <property type="match status" value="1"/>
</dbReference>
<feature type="transmembrane region" description="Helical" evidence="2">
    <location>
        <begin position="267"/>
        <end position="288"/>
    </location>
</feature>
<evidence type="ECO:0000256" key="1">
    <source>
        <dbReference type="SAM" id="MobiDB-lite"/>
    </source>
</evidence>
<reference evidence="5" key="1">
    <citation type="submission" date="2019-09" db="EMBL/GenBank/DDBJ databases">
        <title>Genomic analysis of Haloferax sp. CBA1149.</title>
        <authorList>
            <person name="Roh S.W."/>
        </authorList>
    </citation>
    <scope>NUCLEOTIDE SEQUENCE</scope>
    <source>
        <strain evidence="5">CBA1149</strain>
    </source>
</reference>
<evidence type="ECO:0000256" key="2">
    <source>
        <dbReference type="SAM" id="Phobius"/>
    </source>
</evidence>
<sequence>MSLQSVSDGEIQSGGAHNGQSAADVHKSGDELLLSRHSDITPTLSVVMPTLNEEGGIAECIDRIKNALEELQVYGEIVVADSSTDRTPEIAQEMGAIVIEPDKKGYGYAYLYAFERTRGDYIAMGDADTTYDFEELPKLLELVQSGEADMAMGSRLEGEILPGSMPPLHEHVGNPLLTKFLNVFYGAGVSDAHSGMRVFTRDAWETMECDSTGMEFASEMIMEAGAKDLEISEKPITYHPREGEANLESFPDGWRHVRFMLVNAPGYLFSAPGFGLSVVGLLALLLAWTGVELGGATFGIHTGIGGGLLTLAGFQLMMFGAFATVSSDPVRGSSDPFTTWFTKRLSLERGATIGAAVLLGGLAYGGFLAYTWVTSGFSALPIAVADVVATVAVVLGLQVMFGSFLLGSLNN</sequence>
<evidence type="ECO:0000259" key="3">
    <source>
        <dbReference type="Pfam" id="PF00535"/>
    </source>
</evidence>
<dbReference type="RefSeq" id="WP_151136272.1">
    <property type="nucleotide sequence ID" value="NZ_VZUS01000001.1"/>
</dbReference>
<protein>
    <submittedName>
        <fullName evidence="5">Glycosyltransferase family 2 protein</fullName>
    </submittedName>
</protein>
<feature type="transmembrane region" description="Helical" evidence="2">
    <location>
        <begin position="300"/>
        <end position="325"/>
    </location>
</feature>
<dbReference type="InterPro" id="IPR050256">
    <property type="entry name" value="Glycosyltransferase_2"/>
</dbReference>
<gene>
    <name evidence="5" type="ORF">Hfx1149_05570</name>
</gene>
<name>A0A643JWE6_9EURY</name>
<dbReference type="Pfam" id="PF00535">
    <property type="entry name" value="Glycos_transf_2"/>
    <property type="match status" value="1"/>
</dbReference>
<dbReference type="PANTHER" id="PTHR48090">
    <property type="entry name" value="UNDECAPRENYL-PHOSPHATE 4-DEOXY-4-FORMAMIDO-L-ARABINOSE TRANSFERASE-RELATED"/>
    <property type="match status" value="1"/>
</dbReference>
<dbReference type="SUPFAM" id="SSF53448">
    <property type="entry name" value="Nucleotide-diphospho-sugar transferases"/>
    <property type="match status" value="1"/>
</dbReference>